<keyword evidence="2" id="KW-1185">Reference proteome</keyword>
<accession>A0ABY5CUN6</accession>
<reference evidence="1" key="1">
    <citation type="journal article" date="2022" name="BMC Genomics">
        <title>Genome sequence of the entomopathogenic Serratia entomophila isolate 626 and characterisation of the species specific itaconate degradation pathway.</title>
        <authorList>
            <person name="Vaughan A.L."/>
            <person name="Altermann E."/>
            <person name="Glare T.R."/>
            <person name="Hurst M.R.H."/>
        </authorList>
    </citation>
    <scope>NUCLEOTIDE SEQUENCE</scope>
    <source>
        <strain evidence="1">626</strain>
    </source>
</reference>
<dbReference type="RefSeq" id="WP_252961482.1">
    <property type="nucleotide sequence ID" value="NZ_CAMIPH010000013.1"/>
</dbReference>
<evidence type="ECO:0000313" key="2">
    <source>
        <dbReference type="Proteomes" id="UP001056873"/>
    </source>
</evidence>
<dbReference type="EMBL" id="CP074347">
    <property type="protein sequence ID" value="USV01874.1"/>
    <property type="molecule type" value="Genomic_DNA"/>
</dbReference>
<evidence type="ECO:0000313" key="1">
    <source>
        <dbReference type="EMBL" id="USV01874.1"/>
    </source>
</evidence>
<proteinExistence type="predicted"/>
<name>A0ABY5CUN6_9GAMM</name>
<organism evidence="1 2">
    <name type="scientific">Serratia entomophila</name>
    <dbReference type="NCBI Taxonomy" id="42906"/>
    <lineage>
        <taxon>Bacteria</taxon>
        <taxon>Pseudomonadati</taxon>
        <taxon>Pseudomonadota</taxon>
        <taxon>Gammaproteobacteria</taxon>
        <taxon>Enterobacterales</taxon>
        <taxon>Yersiniaceae</taxon>
        <taxon>Serratia</taxon>
    </lineage>
</organism>
<dbReference type="Proteomes" id="UP001056873">
    <property type="component" value="Chromosome"/>
</dbReference>
<protein>
    <submittedName>
        <fullName evidence="1">Uncharacterized protein</fullName>
    </submittedName>
</protein>
<sequence>MENNCVMPPILMLIADDFILRVNSYMKDKKIGKRAVEKKKSVVFA</sequence>
<gene>
    <name evidence="1" type="ORF">KFQ06_04950</name>
</gene>